<sequence>MALVNPLNIDALRASMVVGIDGIAARQALFQPGANSVQEPSIQIQAAEAARQERLAFWLSAQVHALYLDPPGCEGPPAFVHESACAGPDRCRYCQREFDLLHKRAALRVLGQSGLLEG</sequence>
<evidence type="ECO:0008006" key="3">
    <source>
        <dbReference type="Google" id="ProtNLM"/>
    </source>
</evidence>
<proteinExistence type="predicted"/>
<accession>A0ABX8MGP0</accession>
<name>A0ABX8MGP0_9PSED</name>
<evidence type="ECO:0000313" key="1">
    <source>
        <dbReference type="EMBL" id="QXH38374.1"/>
    </source>
</evidence>
<reference evidence="1" key="1">
    <citation type="submission" date="2021-06" db="EMBL/GenBank/DDBJ databases">
        <title>Updating the genus Pseudomonas: Description of 43 new species and partition of the Pseudomonas putida group.</title>
        <authorList>
            <person name="Girard L."/>
            <person name="Lood C."/>
            <person name="Vandamme P."/>
            <person name="Rokni-Zadeh H."/>
            <person name="van Noort V."/>
            <person name="Hofte M."/>
            <person name="Lavigne R."/>
            <person name="De Mot R."/>
        </authorList>
    </citation>
    <scope>NUCLEOTIDE SEQUENCE</scope>
    <source>
        <strain evidence="1">CMR12a</strain>
    </source>
</reference>
<organism evidence="1 2">
    <name type="scientific">Pseudomonas sessilinigenes</name>
    <dbReference type="NCBI Taxonomy" id="658629"/>
    <lineage>
        <taxon>Bacteria</taxon>
        <taxon>Pseudomonadati</taxon>
        <taxon>Pseudomonadota</taxon>
        <taxon>Gammaproteobacteria</taxon>
        <taxon>Pseudomonadales</taxon>
        <taxon>Pseudomonadaceae</taxon>
        <taxon>Pseudomonas</taxon>
    </lineage>
</organism>
<dbReference type="RefSeq" id="WP_068585641.1">
    <property type="nucleotide sequence ID" value="NZ_CP027706.1"/>
</dbReference>
<protein>
    <recommendedName>
        <fullName evidence="3">Pyoverdine biosynthesis protein</fullName>
    </recommendedName>
</protein>
<keyword evidence="2" id="KW-1185">Reference proteome</keyword>
<evidence type="ECO:0000313" key="2">
    <source>
        <dbReference type="Proteomes" id="UP000693952"/>
    </source>
</evidence>
<gene>
    <name evidence="1" type="ORF">KSS89_19085</name>
</gene>
<dbReference type="Proteomes" id="UP000693952">
    <property type="component" value="Chromosome"/>
</dbReference>
<dbReference type="EMBL" id="CP077074">
    <property type="protein sequence ID" value="QXH38374.1"/>
    <property type="molecule type" value="Genomic_DNA"/>
</dbReference>